<dbReference type="AlphaFoldDB" id="A0ABD3PPU3"/>
<dbReference type="EMBL" id="JALLPJ020000571">
    <property type="protein sequence ID" value="KAL3788280.1"/>
    <property type="molecule type" value="Genomic_DNA"/>
</dbReference>
<protein>
    <recommendedName>
        <fullName evidence="3">RanBP2-type domain-containing protein</fullName>
    </recommendedName>
</protein>
<accession>A0ABD3PPU3</accession>
<comment type="caution">
    <text evidence="1">The sequence shown here is derived from an EMBL/GenBank/DDBJ whole genome shotgun (WGS) entry which is preliminary data.</text>
</comment>
<dbReference type="Proteomes" id="UP001530400">
    <property type="component" value="Unassembled WGS sequence"/>
</dbReference>
<gene>
    <name evidence="1" type="ORF">ACHAWO_011332</name>
</gene>
<reference evidence="1 2" key="1">
    <citation type="submission" date="2024-10" db="EMBL/GenBank/DDBJ databases">
        <title>Updated reference genomes for cyclostephanoid diatoms.</title>
        <authorList>
            <person name="Roberts W.R."/>
            <person name="Alverson A.J."/>
        </authorList>
    </citation>
    <scope>NUCLEOTIDE SEQUENCE [LARGE SCALE GENOMIC DNA]</scope>
    <source>
        <strain evidence="1 2">AJA010-31</strain>
    </source>
</reference>
<evidence type="ECO:0000313" key="2">
    <source>
        <dbReference type="Proteomes" id="UP001530400"/>
    </source>
</evidence>
<organism evidence="1 2">
    <name type="scientific">Cyclotella atomus</name>
    <dbReference type="NCBI Taxonomy" id="382360"/>
    <lineage>
        <taxon>Eukaryota</taxon>
        <taxon>Sar</taxon>
        <taxon>Stramenopiles</taxon>
        <taxon>Ochrophyta</taxon>
        <taxon>Bacillariophyta</taxon>
        <taxon>Coscinodiscophyceae</taxon>
        <taxon>Thalassiosirophycidae</taxon>
        <taxon>Stephanodiscales</taxon>
        <taxon>Stephanodiscaceae</taxon>
        <taxon>Cyclotella</taxon>
    </lineage>
</organism>
<evidence type="ECO:0000313" key="1">
    <source>
        <dbReference type="EMBL" id="KAL3788280.1"/>
    </source>
</evidence>
<keyword evidence="2" id="KW-1185">Reference proteome</keyword>
<name>A0ABD3PPU3_9STRA</name>
<proteinExistence type="predicted"/>
<evidence type="ECO:0008006" key="3">
    <source>
        <dbReference type="Google" id="ProtNLM"/>
    </source>
</evidence>
<sequence>MAAKRQWDQAHASTNSASYSRLYTDEHPATTIKGLGFKNALMAQRTIRLTSQPGARYKQYWTIRAMRERANSHPNITEDMRAAISVFDHWLVNYKDPTDDEKREQRAEWAMHHKLCCSQSNRHSYGDNPTKEELQRAKNDLATAQSLLMELIQSRNKSSSAKHQTLSRSFPLTAFVSMFGAPGFQHGYGHHHAIHHHHNHSIIISQIQVDSIQGLIELLGSSKVAKLGLVNPIQLNIKYDRCNEIVTAFQVKQTRVTLKSIWSKDQSSVAKTTSGRDVETENNRGPMAYLNDTVGEGNANVAAVEEGNTNVTLCLGDTAEEVNTNCSHGIAEEDNPNVTLCSRQTIQEGSKNLFSDDTEEDNTHITSCSGVNTRKDGQKRRKVDYVEIDQGTWSCLACTYTHDGAKQTYLACEMCGTERMCGDLDFISKGLR</sequence>